<proteinExistence type="predicted"/>
<dbReference type="InterPro" id="IPR052363">
    <property type="entry name" value="LPS_export_LptC"/>
</dbReference>
<dbReference type="EMBL" id="CABR01000074">
    <property type="protein sequence ID" value="CBI10175.1"/>
    <property type="molecule type" value="Genomic_DNA"/>
</dbReference>
<dbReference type="PANTHER" id="PTHR37481">
    <property type="entry name" value="LIPOPOLYSACCHARIDE EXPORT SYSTEM PROTEIN LPTC"/>
    <property type="match status" value="1"/>
</dbReference>
<reference evidence="6" key="1">
    <citation type="submission" date="2009-10" db="EMBL/GenBank/DDBJ databases">
        <title>Diversity of trophic interactions inside an arsenic-rich microbial ecosystem.</title>
        <authorList>
            <person name="Bertin P.N."/>
            <person name="Heinrich-Salmeron A."/>
            <person name="Pelletier E."/>
            <person name="Goulhen-Chollet F."/>
            <person name="Arsene-Ploetze F."/>
            <person name="Gallien S."/>
            <person name="Calteau A."/>
            <person name="Vallenet D."/>
            <person name="Casiot C."/>
            <person name="Chane-Woon-Ming B."/>
            <person name="Giloteaux L."/>
            <person name="Barakat M."/>
            <person name="Bonnefoy V."/>
            <person name="Bruneel O."/>
            <person name="Chandler M."/>
            <person name="Cleiss J."/>
            <person name="Duran R."/>
            <person name="Elbaz-Poulichet F."/>
            <person name="Fonknechten N."/>
            <person name="Lauga B."/>
            <person name="Mornico D."/>
            <person name="Ortet P."/>
            <person name="Schaeffer C."/>
            <person name="Siguier P."/>
            <person name="Alexander Thil Smith A."/>
            <person name="Van Dorsselaer A."/>
            <person name="Weissenbach J."/>
            <person name="Medigue C."/>
            <person name="Le Paslier D."/>
        </authorList>
    </citation>
    <scope>NUCLEOTIDE SEQUENCE</scope>
</reference>
<protein>
    <recommendedName>
        <fullName evidence="7">Lipopolysaccharide export system protein LptC</fullName>
    </recommendedName>
</protein>
<evidence type="ECO:0000256" key="3">
    <source>
        <dbReference type="ARBA" id="ARBA00022692"/>
    </source>
</evidence>
<evidence type="ECO:0000313" key="6">
    <source>
        <dbReference type="EMBL" id="CBI10175.1"/>
    </source>
</evidence>
<keyword evidence="1" id="KW-1003">Cell membrane</keyword>
<keyword evidence="4" id="KW-1133">Transmembrane helix</keyword>
<dbReference type="GO" id="GO:0005886">
    <property type="term" value="C:plasma membrane"/>
    <property type="evidence" value="ECO:0007669"/>
    <property type="project" value="InterPro"/>
</dbReference>
<dbReference type="InterPro" id="IPR026265">
    <property type="entry name" value="LptC"/>
</dbReference>
<dbReference type="AlphaFoldDB" id="E6QSF3"/>
<dbReference type="PANTHER" id="PTHR37481:SF1">
    <property type="entry name" value="LIPOPOLYSACCHARIDE EXPORT SYSTEM PROTEIN LPTC"/>
    <property type="match status" value="1"/>
</dbReference>
<evidence type="ECO:0000256" key="2">
    <source>
        <dbReference type="ARBA" id="ARBA00022519"/>
    </source>
</evidence>
<name>E6QSF3_9ZZZZ</name>
<dbReference type="Gene3D" id="2.60.450.10">
    <property type="entry name" value="Lipopolysaccharide (LPS) transport protein A like domain"/>
    <property type="match status" value="1"/>
</dbReference>
<dbReference type="Pfam" id="PF06835">
    <property type="entry name" value="LptC"/>
    <property type="match status" value="1"/>
</dbReference>
<dbReference type="GO" id="GO:0030288">
    <property type="term" value="C:outer membrane-bounded periplasmic space"/>
    <property type="evidence" value="ECO:0007669"/>
    <property type="project" value="TreeGrafter"/>
</dbReference>
<evidence type="ECO:0000256" key="5">
    <source>
        <dbReference type="ARBA" id="ARBA00023136"/>
    </source>
</evidence>
<keyword evidence="5" id="KW-0472">Membrane</keyword>
<dbReference type="GO" id="GO:0015221">
    <property type="term" value="F:lipopolysaccharide transmembrane transporter activity"/>
    <property type="evidence" value="ECO:0007669"/>
    <property type="project" value="InterPro"/>
</dbReference>
<dbReference type="NCBIfam" id="TIGR04409">
    <property type="entry name" value="LptC_YrbK"/>
    <property type="match status" value="1"/>
</dbReference>
<accession>E6QSF3</accession>
<dbReference type="GO" id="GO:0017089">
    <property type="term" value="F:glycolipid transfer activity"/>
    <property type="evidence" value="ECO:0007669"/>
    <property type="project" value="TreeGrafter"/>
</dbReference>
<dbReference type="InterPro" id="IPR010664">
    <property type="entry name" value="LipoPS_assembly_LptC-rel"/>
</dbReference>
<evidence type="ECO:0000256" key="1">
    <source>
        <dbReference type="ARBA" id="ARBA00022475"/>
    </source>
</evidence>
<sequence length="190" mass="21823">MNNRPMYGFVLLLLALLALMSLWLEYSVQTQHQDTHLFGAHSPDYIIRHFTVTRTNLLGQKQYTLWADVAQHYPDDDSTDLSLPRMVAQDAQQGQVTVRSDRAVATSKATQVNFIGHVVVVRDQHSVRGPMTLTTTYLETFPDQQILRTSQPVDITDKWAHITATGMEMDNHKQWVDLMHNVRAQYEMAR</sequence>
<gene>
    <name evidence="6" type="ORF">CARN7_0940</name>
</gene>
<keyword evidence="2" id="KW-0997">Cell inner membrane</keyword>
<organism evidence="6">
    <name type="scientific">mine drainage metagenome</name>
    <dbReference type="NCBI Taxonomy" id="410659"/>
    <lineage>
        <taxon>unclassified sequences</taxon>
        <taxon>metagenomes</taxon>
        <taxon>ecological metagenomes</taxon>
    </lineage>
</organism>
<comment type="caution">
    <text evidence="6">The sequence shown here is derived from an EMBL/GenBank/DDBJ whole genome shotgun (WGS) entry which is preliminary data.</text>
</comment>
<evidence type="ECO:0008006" key="7">
    <source>
        <dbReference type="Google" id="ProtNLM"/>
    </source>
</evidence>
<keyword evidence="3" id="KW-0812">Transmembrane</keyword>
<evidence type="ECO:0000256" key="4">
    <source>
        <dbReference type="ARBA" id="ARBA00022989"/>
    </source>
</evidence>